<dbReference type="PANTHER" id="PTHR34825:SF1">
    <property type="entry name" value="AAA-ATPASE-LIKE DOMAIN-CONTAINING PROTEIN"/>
    <property type="match status" value="1"/>
</dbReference>
<dbReference type="STRING" id="946483.Cenrod_2062"/>
<dbReference type="PATRIC" id="fig|946483.4.peg.2074"/>
<dbReference type="Pfam" id="PF08011">
    <property type="entry name" value="PDDEXK_9"/>
    <property type="match status" value="1"/>
</dbReference>
<dbReference type="Pfam" id="PF09820">
    <property type="entry name" value="AAA-ATPase_like"/>
    <property type="match status" value="1"/>
</dbReference>
<evidence type="ECO:0000313" key="2">
    <source>
        <dbReference type="EMBL" id="AGX88133.1"/>
    </source>
</evidence>
<dbReference type="eggNOG" id="COG1672">
    <property type="taxonomic scope" value="Bacteria"/>
</dbReference>
<dbReference type="InterPro" id="IPR018631">
    <property type="entry name" value="AAA-ATPase-like_dom"/>
</dbReference>
<protein>
    <recommendedName>
        <fullName evidence="1">AAA-ATPase-like domain-containing protein</fullName>
    </recommendedName>
</protein>
<proteinExistence type="predicted"/>
<accession>U5ND17</accession>
<sequence>MTAPVPARRKLPIGIQNFRQMREEGYYYVDKTGYALDLIERGKYFFLSRPRRFGKSLFLDTIKELYEGHRELFVGLEAEERWDWGRQYPVVRLSFGAGVLGSQADLAEHLHLQLTHLERRFGLTSTFTHPRSRFIDLLVQIHALHQQRVVVLIDEYDKPILDNLSSQRTDAARELRDALRDIYSVIKDCDEHLQFAMLTGVSKFSKVNLFSGLNNLQDITLDARYSALCGYTDDDIDTVFAPELEGLDREEIRRWYNGYNWLGTSVYNPFDLLLLFETREFRAYWFETGTPTFLIDLLLQRHIFTPNLGHLVATETLLSTFDVDNIPIEALMFQAGYLTIASTSPTPGRWECTLQYPNREVRMGTNELLLHALLHGRTTPPAGNMVRLLQANDFVGMQAVLTALFESIPYEWFTNNPIARYEGYYASVFYSYFAALGLDVQAEPSSNAGRLDMAVRCNGLVVLFEFKVVEWEPEGRALAQIKEKGYAKPYLAEGVDVVLVGVEFSAERRSVVGFEVEKVTSTRKP</sequence>
<name>U5ND17_9BURK</name>
<dbReference type="EMBL" id="CP004885">
    <property type="protein sequence ID" value="AGX88133.1"/>
    <property type="molecule type" value="Genomic_DNA"/>
</dbReference>
<dbReference type="KEGG" id="cbx:Cenrod_2062"/>
<dbReference type="InterPro" id="IPR012547">
    <property type="entry name" value="PDDEXK_9"/>
</dbReference>
<dbReference type="HOGENOM" id="CLU_021114_0_0_4"/>
<dbReference type="AlphaFoldDB" id="U5ND17"/>
<keyword evidence="3" id="KW-1185">Reference proteome</keyword>
<dbReference type="RefSeq" id="WP_022775109.1">
    <property type="nucleotide sequence ID" value="NC_022576.1"/>
</dbReference>
<gene>
    <name evidence="2" type="ORF">Cenrod_2062</name>
</gene>
<dbReference type="OrthoDB" id="9146397at2"/>
<feature type="domain" description="AAA-ATPase-like" evidence="1">
    <location>
        <begin position="12"/>
        <end position="210"/>
    </location>
</feature>
<evidence type="ECO:0000313" key="3">
    <source>
        <dbReference type="Proteomes" id="UP000017184"/>
    </source>
</evidence>
<reference evidence="2 3" key="1">
    <citation type="journal article" date="2013" name="Genome Biol.">
        <title>Genomic analysis reveals key aspects of prokaryotic symbiosis in the phototrophic consortium "Chlorochromatium aggregatum".</title>
        <authorList>
            <person name="Liu Z."/>
            <person name="Muller J."/>
            <person name="Li T."/>
            <person name="Alvey R.M."/>
            <person name="Vogl K."/>
            <person name="Frigaard N.U."/>
            <person name="Rockwell N.C."/>
            <person name="Boyd E.S."/>
            <person name="Tomsho L.P."/>
            <person name="Schuster S.C."/>
            <person name="Henke P."/>
            <person name="Rohde M."/>
            <person name="Overmann J."/>
            <person name="Bryant D.A."/>
        </authorList>
    </citation>
    <scope>NUCLEOTIDE SEQUENCE [LARGE SCALE GENOMIC DNA]</scope>
    <source>
        <strain evidence="2">CR</strain>
    </source>
</reference>
<dbReference type="Proteomes" id="UP000017184">
    <property type="component" value="Chromosome"/>
</dbReference>
<dbReference type="PANTHER" id="PTHR34825">
    <property type="entry name" value="CONSERVED PROTEIN, WITH A WEAK D-GALACTARATE DEHYDRATASE/ALTRONATE HYDROLASE DOMAIN"/>
    <property type="match status" value="1"/>
</dbReference>
<organism evidence="2 3">
    <name type="scientific">Candidatus Symbiobacter mobilis CR</name>
    <dbReference type="NCBI Taxonomy" id="946483"/>
    <lineage>
        <taxon>Bacteria</taxon>
        <taxon>Pseudomonadati</taxon>
        <taxon>Pseudomonadota</taxon>
        <taxon>Betaproteobacteria</taxon>
        <taxon>Burkholderiales</taxon>
        <taxon>Comamonadaceae</taxon>
    </lineage>
</organism>
<evidence type="ECO:0000259" key="1">
    <source>
        <dbReference type="Pfam" id="PF09820"/>
    </source>
</evidence>